<reference evidence="2" key="1">
    <citation type="submission" date="2016-09" db="EMBL/GenBank/DDBJ databases">
        <authorList>
            <person name="Guldener U."/>
        </authorList>
    </citation>
    <scope>NUCLEOTIDE SEQUENCE [LARGE SCALE GENOMIC DNA]</scope>
    <source>
        <strain evidence="2">V64-1</strain>
    </source>
</reference>
<organism evidence="1 2">
    <name type="scientific">Fusarium oxysporum</name>
    <name type="common">Fusarium vascular wilt</name>
    <dbReference type="NCBI Taxonomy" id="5507"/>
    <lineage>
        <taxon>Eukaryota</taxon>
        <taxon>Fungi</taxon>
        <taxon>Dikarya</taxon>
        <taxon>Ascomycota</taxon>
        <taxon>Pezizomycotina</taxon>
        <taxon>Sordariomycetes</taxon>
        <taxon>Hypocreomycetidae</taxon>
        <taxon>Hypocreales</taxon>
        <taxon>Nectriaceae</taxon>
        <taxon>Fusarium</taxon>
        <taxon>Fusarium oxysporum species complex</taxon>
    </lineage>
</organism>
<dbReference type="Proteomes" id="UP000219369">
    <property type="component" value="Unassembled WGS sequence"/>
</dbReference>
<dbReference type="EMBL" id="FMJY01000009">
    <property type="protein sequence ID" value="SCO91216.1"/>
    <property type="molecule type" value="Genomic_DNA"/>
</dbReference>
<evidence type="ECO:0000313" key="2">
    <source>
        <dbReference type="Proteomes" id="UP000219369"/>
    </source>
</evidence>
<protein>
    <submittedName>
        <fullName evidence="1">Uncharacterized protein</fullName>
    </submittedName>
</protein>
<gene>
    <name evidence="1" type="ORF">FRV6_15344</name>
</gene>
<sequence>MTTEWSNLADLSHFPTTEEERIRQIEHRLEAMEKKYDPLLVMGQRITMLDKRVDFVVECIGRFFDSVDNTIEFCKAQGAKLRSGGGGGGGGG</sequence>
<proteinExistence type="predicted"/>
<dbReference type="OrthoDB" id="5075512at2759"/>
<name>A0A2H3U756_FUSOX</name>
<accession>A0A2H3U756</accession>
<evidence type="ECO:0000313" key="1">
    <source>
        <dbReference type="EMBL" id="SCO91216.1"/>
    </source>
</evidence>
<dbReference type="AlphaFoldDB" id="A0A2H3U756"/>